<feature type="region of interest" description="Disordered" evidence="1">
    <location>
        <begin position="23"/>
        <end position="42"/>
    </location>
</feature>
<sequence>MSWILKQAEDILNRVDQQTNAAINQHTLKSTSHDESTSDASS</sequence>
<evidence type="ECO:0000313" key="3">
    <source>
        <dbReference type="Proteomes" id="UP000681720"/>
    </source>
</evidence>
<feature type="non-terminal residue" evidence="2">
    <location>
        <position position="42"/>
    </location>
</feature>
<reference evidence="2" key="1">
    <citation type="submission" date="2021-02" db="EMBL/GenBank/DDBJ databases">
        <authorList>
            <person name="Nowell W R."/>
        </authorList>
    </citation>
    <scope>NUCLEOTIDE SEQUENCE</scope>
</reference>
<name>A0A8S2RU38_9BILA</name>
<evidence type="ECO:0000313" key="2">
    <source>
        <dbReference type="EMBL" id="CAF4188545.1"/>
    </source>
</evidence>
<dbReference type="EMBL" id="CAJOBJ010016666">
    <property type="protein sequence ID" value="CAF4188545.1"/>
    <property type="molecule type" value="Genomic_DNA"/>
</dbReference>
<dbReference type="Proteomes" id="UP000681720">
    <property type="component" value="Unassembled WGS sequence"/>
</dbReference>
<comment type="caution">
    <text evidence="2">The sequence shown here is derived from an EMBL/GenBank/DDBJ whole genome shotgun (WGS) entry which is preliminary data.</text>
</comment>
<organism evidence="2 3">
    <name type="scientific">Rotaria magnacalcarata</name>
    <dbReference type="NCBI Taxonomy" id="392030"/>
    <lineage>
        <taxon>Eukaryota</taxon>
        <taxon>Metazoa</taxon>
        <taxon>Spiralia</taxon>
        <taxon>Gnathifera</taxon>
        <taxon>Rotifera</taxon>
        <taxon>Eurotatoria</taxon>
        <taxon>Bdelloidea</taxon>
        <taxon>Philodinida</taxon>
        <taxon>Philodinidae</taxon>
        <taxon>Rotaria</taxon>
    </lineage>
</organism>
<evidence type="ECO:0000256" key="1">
    <source>
        <dbReference type="SAM" id="MobiDB-lite"/>
    </source>
</evidence>
<accession>A0A8S2RU38</accession>
<dbReference type="AlphaFoldDB" id="A0A8S2RU38"/>
<gene>
    <name evidence="2" type="ORF">GIL414_LOCUS21106</name>
</gene>
<protein>
    <submittedName>
        <fullName evidence="2">Uncharacterized protein</fullName>
    </submittedName>
</protein>
<proteinExistence type="predicted"/>